<dbReference type="Proteomes" id="UP000270499">
    <property type="component" value="Unassembled WGS sequence"/>
</dbReference>
<protein>
    <submittedName>
        <fullName evidence="1">Response regulator receiver protein</fullName>
    </submittedName>
</protein>
<proteinExistence type="predicted"/>
<comment type="caution">
    <text evidence="1">The sequence shown here is derived from an EMBL/GenBank/DDBJ whole genome shotgun (WGS) entry which is preliminary data.</text>
</comment>
<evidence type="ECO:0000313" key="2">
    <source>
        <dbReference type="Proteomes" id="UP000270499"/>
    </source>
</evidence>
<reference evidence="1 2" key="1">
    <citation type="submission" date="2018-08" db="EMBL/GenBank/DDBJ databases">
        <title>Recombination of ecologically and evolutionarily significant loci maintains genetic cohesion in the Pseudomonas syringae species complex.</title>
        <authorList>
            <person name="Dillon M."/>
            <person name="Thakur S."/>
            <person name="Almeida R.N.D."/>
            <person name="Weir B.S."/>
            <person name="Guttman D.S."/>
        </authorList>
    </citation>
    <scope>NUCLEOTIDE SEQUENCE [LARGE SCALE GENOMIC DNA]</scope>
    <source>
        <strain evidence="1 2">ICMP 9421</strain>
    </source>
</reference>
<dbReference type="AlphaFoldDB" id="A0A3M5GG74"/>
<dbReference type="EMBL" id="RBSW01000053">
    <property type="protein sequence ID" value="RMS85474.1"/>
    <property type="molecule type" value="Genomic_DNA"/>
</dbReference>
<gene>
    <name evidence="1" type="ORF">ALP59_01984</name>
</gene>
<sequence length="358" mass="40128">MMTVNFPILKMLIVEDEDSKLDEWRDAIDAHNADAEQQGYSINYVSAKTVSYAKELLELHRFDAAVVDLRLQKEVGVTDNNSDGNLVVRYLVSLQPMGVAVYTGQSADAEVDSYESSQVKIMDKGEGFDQVFEWLRTNLEVFVKLRGVKAIYNRETAKIFYRSIWPRWQNWSNSGGDLTEVVARHMIAHVHDALLIAGGDSTHPEEAYFIPPMKSRLDTGDLVSYKDRIWIVVSPRCDLANEGKIKTILIAACEDISTQWAALEEADSNNAKAKINKIIQHNGSPKQHFLLPMRDLSAQKKGPWLVQFDDIFALAADIAMGELLPNRIASLSPMFVPSLVERFGGYFSRIGTPGLSSE</sequence>
<accession>A0A3M5GG74</accession>
<name>A0A3M5GG74_PSESS</name>
<organism evidence="1 2">
    <name type="scientific">Pseudomonas savastanoi</name>
    <name type="common">Pseudomonas syringae pv. savastanoi</name>
    <dbReference type="NCBI Taxonomy" id="29438"/>
    <lineage>
        <taxon>Bacteria</taxon>
        <taxon>Pseudomonadati</taxon>
        <taxon>Pseudomonadota</taxon>
        <taxon>Gammaproteobacteria</taxon>
        <taxon>Pseudomonadales</taxon>
        <taxon>Pseudomonadaceae</taxon>
        <taxon>Pseudomonas</taxon>
    </lineage>
</organism>
<evidence type="ECO:0000313" key="1">
    <source>
        <dbReference type="EMBL" id="RMS85474.1"/>
    </source>
</evidence>